<dbReference type="Pfam" id="PF04525">
    <property type="entry name" value="LOR"/>
    <property type="match status" value="1"/>
</dbReference>
<evidence type="ECO:0000256" key="1">
    <source>
        <dbReference type="ARBA" id="ARBA00005437"/>
    </source>
</evidence>
<dbReference type="InterPro" id="IPR007612">
    <property type="entry name" value="LOR"/>
</dbReference>
<gene>
    <name evidence="2" type="ORF">F8388_023060</name>
</gene>
<sequence>MMKPVATAAAPAAAEAYGVPLVSVVGDFFCVPYPVELIVKKKSHNLFDSKYEALDANGNLYFHVNGSSHNFEKKRALSSRHRWTIYRGESSEQNNMIFSVRRSSSFQLTKFRHKVFLPNNLNEDVPNFQIVESNSPSWSYKVYKGETLIAEFKFVFSWENIAKGTKKLALKIYPGVDYAFIVALVVILYENDIT</sequence>
<reference evidence="2 3" key="1">
    <citation type="journal article" date="2020" name="bioRxiv">
        <title>Sequence and annotation of 42 cannabis genomes reveals extensive copy number variation in cannabinoid synthesis and pathogen resistance genes.</title>
        <authorList>
            <person name="Mckernan K.J."/>
            <person name="Helbert Y."/>
            <person name="Kane L.T."/>
            <person name="Ebling H."/>
            <person name="Zhang L."/>
            <person name="Liu B."/>
            <person name="Eaton Z."/>
            <person name="Mclaughlin S."/>
            <person name="Kingan S."/>
            <person name="Baybayan P."/>
            <person name="Concepcion G."/>
            <person name="Jordan M."/>
            <person name="Riva A."/>
            <person name="Barbazuk W."/>
            <person name="Harkins T."/>
        </authorList>
    </citation>
    <scope>NUCLEOTIDE SEQUENCE [LARGE SCALE GENOMIC DNA]</scope>
    <source>
        <strain evidence="3">cv. Jamaican Lion 4</strain>
        <tissue evidence="2">Leaf</tissue>
    </source>
</reference>
<comment type="similarity">
    <text evidence="1">Belongs to the LOR family.</text>
</comment>
<comment type="caution">
    <text evidence="2">The sequence shown here is derived from an EMBL/GenBank/DDBJ whole genome shotgun (WGS) entry which is preliminary data.</text>
</comment>
<dbReference type="PANTHER" id="PTHR31087">
    <property type="match status" value="1"/>
</dbReference>
<proteinExistence type="inferred from homology"/>
<feature type="non-terminal residue" evidence="2">
    <location>
        <position position="1"/>
    </location>
</feature>
<dbReference type="Gene3D" id="2.40.160.200">
    <property type="entry name" value="LURP1-related"/>
    <property type="match status" value="1"/>
</dbReference>
<dbReference type="EMBL" id="JAATIP010000130">
    <property type="protein sequence ID" value="KAF4369196.1"/>
    <property type="molecule type" value="Genomic_DNA"/>
</dbReference>
<organism evidence="2 3">
    <name type="scientific">Cannabis sativa</name>
    <name type="common">Hemp</name>
    <name type="synonym">Marijuana</name>
    <dbReference type="NCBI Taxonomy" id="3483"/>
    <lineage>
        <taxon>Eukaryota</taxon>
        <taxon>Viridiplantae</taxon>
        <taxon>Streptophyta</taxon>
        <taxon>Embryophyta</taxon>
        <taxon>Tracheophyta</taxon>
        <taxon>Spermatophyta</taxon>
        <taxon>Magnoliopsida</taxon>
        <taxon>eudicotyledons</taxon>
        <taxon>Gunneridae</taxon>
        <taxon>Pentapetalae</taxon>
        <taxon>rosids</taxon>
        <taxon>fabids</taxon>
        <taxon>Rosales</taxon>
        <taxon>Cannabaceae</taxon>
        <taxon>Cannabis</taxon>
    </lineage>
</organism>
<name>A0A7J6FES0_CANSA</name>
<evidence type="ECO:0000313" key="2">
    <source>
        <dbReference type="EMBL" id="KAF4369196.1"/>
    </source>
</evidence>
<dbReference type="AlphaFoldDB" id="A0A7J6FES0"/>
<accession>A0A7J6FES0</accession>
<dbReference type="SUPFAM" id="SSF54518">
    <property type="entry name" value="Tubby C-terminal domain-like"/>
    <property type="match status" value="1"/>
</dbReference>
<dbReference type="InterPro" id="IPR025659">
    <property type="entry name" value="Tubby-like_C"/>
</dbReference>
<evidence type="ECO:0000313" key="3">
    <source>
        <dbReference type="Proteomes" id="UP000525078"/>
    </source>
</evidence>
<dbReference type="InterPro" id="IPR038595">
    <property type="entry name" value="LOR_sf"/>
</dbReference>
<dbReference type="PANTHER" id="PTHR31087:SF156">
    <property type="entry name" value="PROTEIN LURP1-LIKE"/>
    <property type="match status" value="1"/>
</dbReference>
<dbReference type="Proteomes" id="UP000525078">
    <property type="component" value="Unassembled WGS sequence"/>
</dbReference>
<protein>
    <submittedName>
        <fullName evidence="2">Uncharacterized protein</fullName>
    </submittedName>
</protein>